<keyword evidence="3 7" id="KW-0129">CBS domain</keyword>
<gene>
    <name evidence="10" type="ORF">HK107_00010</name>
</gene>
<dbReference type="Gene3D" id="3.40.50.10490">
    <property type="entry name" value="Glucose-6-phosphate isomerase like protein, domain 1"/>
    <property type="match status" value="1"/>
</dbReference>
<dbReference type="PROSITE" id="PS51464">
    <property type="entry name" value="SIS"/>
    <property type="match status" value="1"/>
</dbReference>
<evidence type="ECO:0000256" key="3">
    <source>
        <dbReference type="ARBA" id="ARBA00023122"/>
    </source>
</evidence>
<feature type="site" description="Catalytically relevant" evidence="6">
    <location>
        <position position="59"/>
    </location>
</feature>
<dbReference type="InterPro" id="IPR046342">
    <property type="entry name" value="CBS_dom_sf"/>
</dbReference>
<sequence>MTTDILSIASEVLTIEEKGLATLREGINEPTSQLSQAFRRTLSLIEQVKGRVIVSGMGKSGHIGRKIAATFASTGQPASFVHPGEASHGDLGMISEHDLVIAISNSGETSELSDLLLYCQRFDIPLVAITGGADSALAKAADEVLLLPKAKEACVETNAPTTSTTMTLALGDVLAVAMLRSRGFGRDDFKIFHPGGKLGAALKKVEDMVTDHRRLPIVSSGVPVSDALEVLTDAGFGTVGVVDAEGHLCGIITDGDLRRHMGIDPEKAPVDDIMTRQPKVVTRKTLAAEALNIMTAGKITSLFMVEDDKPVGLLHIHDCLSLGVI</sequence>
<keyword evidence="2" id="KW-0677">Repeat</keyword>
<protein>
    <submittedName>
        <fullName evidence="10">KpsF/GutQ family sugar-phosphate isomerase</fullName>
    </submittedName>
</protein>
<evidence type="ECO:0000313" key="11">
    <source>
        <dbReference type="Proteomes" id="UP000536835"/>
    </source>
</evidence>
<dbReference type="RefSeq" id="WP_173195547.1">
    <property type="nucleotide sequence ID" value="NZ_JABFCX010000001.1"/>
</dbReference>
<feature type="domain" description="CBS" evidence="8">
    <location>
        <begin position="208"/>
        <end position="270"/>
    </location>
</feature>
<evidence type="ECO:0000256" key="5">
    <source>
        <dbReference type="PIRSR" id="PIRSR004692-2"/>
    </source>
</evidence>
<evidence type="ECO:0000256" key="6">
    <source>
        <dbReference type="PIRSR" id="PIRSR004692-3"/>
    </source>
</evidence>
<dbReference type="SUPFAM" id="SSF53697">
    <property type="entry name" value="SIS domain"/>
    <property type="match status" value="1"/>
</dbReference>
<feature type="site" description="Catalytically relevant" evidence="6">
    <location>
        <position position="152"/>
    </location>
</feature>
<keyword evidence="5" id="KW-0862">Zinc</keyword>
<dbReference type="GO" id="GO:0019146">
    <property type="term" value="F:arabinose-5-phosphate isomerase activity"/>
    <property type="evidence" value="ECO:0007669"/>
    <property type="project" value="UniProtKB-ARBA"/>
</dbReference>
<dbReference type="GO" id="GO:0046872">
    <property type="term" value="F:metal ion binding"/>
    <property type="evidence" value="ECO:0007669"/>
    <property type="project" value="UniProtKB-KW"/>
</dbReference>
<dbReference type="Pfam" id="PF00571">
    <property type="entry name" value="CBS"/>
    <property type="match status" value="2"/>
</dbReference>
<evidence type="ECO:0000256" key="1">
    <source>
        <dbReference type="ARBA" id="ARBA00008165"/>
    </source>
</evidence>
<evidence type="ECO:0000259" key="9">
    <source>
        <dbReference type="PROSITE" id="PS51464"/>
    </source>
</evidence>
<feature type="domain" description="SIS" evidence="9">
    <location>
        <begin position="41"/>
        <end position="184"/>
    </location>
</feature>
<dbReference type="SMART" id="SM00116">
    <property type="entry name" value="CBS"/>
    <property type="match status" value="2"/>
</dbReference>
<feature type="binding site" evidence="5">
    <location>
        <position position="82"/>
    </location>
    <ligand>
        <name>Zn(2+)</name>
        <dbReference type="ChEBI" id="CHEBI:29105"/>
    </ligand>
</feature>
<dbReference type="PIRSF" id="PIRSF004692">
    <property type="entry name" value="KdsD_KpsF"/>
    <property type="match status" value="1"/>
</dbReference>
<evidence type="ECO:0000256" key="2">
    <source>
        <dbReference type="ARBA" id="ARBA00022737"/>
    </source>
</evidence>
<evidence type="ECO:0000256" key="4">
    <source>
        <dbReference type="PIRNR" id="PIRNR004692"/>
    </source>
</evidence>
<dbReference type="EMBL" id="JABFCX010000001">
    <property type="protein sequence ID" value="NNU14703.1"/>
    <property type="molecule type" value="Genomic_DNA"/>
</dbReference>
<name>A0A7Y3RIJ6_9PROT</name>
<evidence type="ECO:0000313" key="10">
    <source>
        <dbReference type="EMBL" id="NNU14703.1"/>
    </source>
</evidence>
<dbReference type="PANTHER" id="PTHR42745">
    <property type="match status" value="1"/>
</dbReference>
<dbReference type="Pfam" id="PF01380">
    <property type="entry name" value="SIS"/>
    <property type="match status" value="1"/>
</dbReference>
<keyword evidence="11" id="KW-1185">Reference proteome</keyword>
<comment type="caution">
    <text evidence="10">The sequence shown here is derived from an EMBL/GenBank/DDBJ whole genome shotgun (WGS) entry which is preliminary data.</text>
</comment>
<organism evidence="10 11">
    <name type="scientific">Parvularcula mediterranea</name>
    <dbReference type="NCBI Taxonomy" id="2732508"/>
    <lineage>
        <taxon>Bacteria</taxon>
        <taxon>Pseudomonadati</taxon>
        <taxon>Pseudomonadota</taxon>
        <taxon>Alphaproteobacteria</taxon>
        <taxon>Parvularculales</taxon>
        <taxon>Parvularculaceae</taxon>
        <taxon>Parvularcula</taxon>
    </lineage>
</organism>
<dbReference type="CDD" id="cd05014">
    <property type="entry name" value="SIS_Kpsf"/>
    <property type="match status" value="1"/>
</dbReference>
<dbReference type="AlphaFoldDB" id="A0A7Y3RIJ6"/>
<feature type="site" description="Catalytically relevant" evidence="6">
    <location>
        <position position="193"/>
    </location>
</feature>
<dbReference type="CDD" id="cd04604">
    <property type="entry name" value="CBS_pair_SIS_assoc"/>
    <property type="match status" value="1"/>
</dbReference>
<dbReference type="InterPro" id="IPR035474">
    <property type="entry name" value="SIS_Kpsf"/>
</dbReference>
<proteinExistence type="inferred from homology"/>
<dbReference type="InterPro" id="IPR004800">
    <property type="entry name" value="KdsD/KpsF-type"/>
</dbReference>
<keyword evidence="5" id="KW-0479">Metal-binding</keyword>
<dbReference type="InterPro" id="IPR001347">
    <property type="entry name" value="SIS_dom"/>
</dbReference>
<accession>A0A7Y3RIJ6</accession>
<dbReference type="Gene3D" id="3.10.580.10">
    <property type="entry name" value="CBS-domain"/>
    <property type="match status" value="1"/>
</dbReference>
<feature type="domain" description="CBS" evidence="8">
    <location>
        <begin position="274"/>
        <end position="325"/>
    </location>
</feature>
<dbReference type="PROSITE" id="PS51371">
    <property type="entry name" value="CBS"/>
    <property type="match status" value="2"/>
</dbReference>
<comment type="similarity">
    <text evidence="1 4">Belongs to the SIS family. GutQ/KpsF subfamily.</text>
</comment>
<dbReference type="GO" id="GO:0005975">
    <property type="term" value="P:carbohydrate metabolic process"/>
    <property type="evidence" value="ECO:0007669"/>
    <property type="project" value="InterPro"/>
</dbReference>
<dbReference type="InterPro" id="IPR050986">
    <property type="entry name" value="GutQ/KpsF_isomerases"/>
</dbReference>
<feature type="site" description="Catalytically relevant" evidence="6">
    <location>
        <position position="111"/>
    </location>
</feature>
<evidence type="ECO:0000256" key="7">
    <source>
        <dbReference type="PROSITE-ProRule" id="PRU00703"/>
    </source>
</evidence>
<dbReference type="GO" id="GO:0097367">
    <property type="term" value="F:carbohydrate derivative binding"/>
    <property type="evidence" value="ECO:0007669"/>
    <property type="project" value="InterPro"/>
</dbReference>
<dbReference type="InterPro" id="IPR000644">
    <property type="entry name" value="CBS_dom"/>
</dbReference>
<dbReference type="NCBIfam" id="TIGR00393">
    <property type="entry name" value="kpsF"/>
    <property type="match status" value="1"/>
</dbReference>
<dbReference type="InterPro" id="IPR046348">
    <property type="entry name" value="SIS_dom_sf"/>
</dbReference>
<dbReference type="GO" id="GO:1901135">
    <property type="term" value="P:carbohydrate derivative metabolic process"/>
    <property type="evidence" value="ECO:0007669"/>
    <property type="project" value="InterPro"/>
</dbReference>
<dbReference type="FunFam" id="3.40.50.10490:FF:000011">
    <property type="entry name" value="Arabinose 5-phosphate isomerase"/>
    <property type="match status" value="1"/>
</dbReference>
<keyword evidence="10" id="KW-0413">Isomerase</keyword>
<dbReference type="Proteomes" id="UP000536835">
    <property type="component" value="Unassembled WGS sequence"/>
</dbReference>
<evidence type="ECO:0000259" key="8">
    <source>
        <dbReference type="PROSITE" id="PS51371"/>
    </source>
</evidence>
<dbReference type="PANTHER" id="PTHR42745:SF1">
    <property type="entry name" value="ARABINOSE 5-PHOSPHATE ISOMERASE KDSD"/>
    <property type="match status" value="1"/>
</dbReference>
<reference evidence="10 11" key="1">
    <citation type="submission" date="2020-05" db="EMBL/GenBank/DDBJ databases">
        <title>Parvularcula mediterraneae sp. nov., isolated from polypropylene straw from shallow seawater of the seashore of Laganas in Zakynthos island, Greece.</title>
        <authorList>
            <person name="Szabo I."/>
            <person name="Al-Omari J."/>
            <person name="Rado J."/>
            <person name="Szerdahelyi G.S."/>
        </authorList>
    </citation>
    <scope>NUCLEOTIDE SEQUENCE [LARGE SCALE GENOMIC DNA]</scope>
    <source>
        <strain evidence="10 11">ZS-1/3</strain>
    </source>
</reference>